<feature type="transmembrane region" description="Helical" evidence="1">
    <location>
        <begin position="45"/>
        <end position="64"/>
    </location>
</feature>
<keyword evidence="1" id="KW-0812">Transmembrane</keyword>
<gene>
    <name evidence="2" type="ORF">BTO22_12970</name>
</gene>
<dbReference type="AlphaFoldDB" id="A0A2S7X2M7"/>
<organism evidence="2 3">
    <name type="scientific">Aliivibrio sifiae</name>
    <dbReference type="NCBI Taxonomy" id="566293"/>
    <lineage>
        <taxon>Bacteria</taxon>
        <taxon>Pseudomonadati</taxon>
        <taxon>Pseudomonadota</taxon>
        <taxon>Gammaproteobacteria</taxon>
        <taxon>Vibrionales</taxon>
        <taxon>Vibrionaceae</taxon>
        <taxon>Aliivibrio</taxon>
    </lineage>
</organism>
<accession>A0A2S7X2M7</accession>
<comment type="caution">
    <text evidence="2">The sequence shown here is derived from an EMBL/GenBank/DDBJ whole genome shotgun (WGS) entry which is preliminary data.</text>
</comment>
<sequence length="80" mass="8779">MNLNEKSRLVSFLLTLFFGPLGLFYSSIAAALVLCIIAFMSASTIIGPIICWVLAMAIGDHCTYKHNKNISQIKDLISSK</sequence>
<dbReference type="OrthoDB" id="5796753at2"/>
<name>A0A2S7X2M7_9GAMM</name>
<reference evidence="2 3" key="1">
    <citation type="submission" date="2016-12" db="EMBL/GenBank/DDBJ databases">
        <title>Diversity of luminous bacteria.</title>
        <authorList>
            <person name="Yoshizawa S."/>
            <person name="Kogure K."/>
        </authorList>
    </citation>
    <scope>NUCLEOTIDE SEQUENCE [LARGE SCALE GENOMIC DNA]</scope>
    <source>
        <strain evidence="2 3">ATCC 33715</strain>
    </source>
</reference>
<protein>
    <submittedName>
        <fullName evidence="2">Uncharacterized protein</fullName>
    </submittedName>
</protein>
<evidence type="ECO:0000313" key="3">
    <source>
        <dbReference type="Proteomes" id="UP000239263"/>
    </source>
</evidence>
<evidence type="ECO:0000313" key="2">
    <source>
        <dbReference type="EMBL" id="PQJ84443.1"/>
    </source>
</evidence>
<dbReference type="EMBL" id="MSCO01000002">
    <property type="protein sequence ID" value="PQJ84443.1"/>
    <property type="molecule type" value="Genomic_DNA"/>
</dbReference>
<feature type="transmembrane region" description="Helical" evidence="1">
    <location>
        <begin position="12"/>
        <end position="39"/>
    </location>
</feature>
<keyword evidence="1" id="KW-1133">Transmembrane helix</keyword>
<dbReference type="Proteomes" id="UP000239263">
    <property type="component" value="Unassembled WGS sequence"/>
</dbReference>
<keyword evidence="1" id="KW-0472">Membrane</keyword>
<evidence type="ECO:0000256" key="1">
    <source>
        <dbReference type="SAM" id="Phobius"/>
    </source>
</evidence>
<proteinExistence type="predicted"/>